<dbReference type="PANTHER" id="PTHR43566">
    <property type="entry name" value="CONSERVED PROTEIN"/>
    <property type="match status" value="1"/>
</dbReference>
<reference evidence="3 4" key="1">
    <citation type="submission" date="2023-11" db="EMBL/GenBank/DDBJ databases">
        <title>Coraliomargarita sp. nov., isolated from marine algae.</title>
        <authorList>
            <person name="Lee J.K."/>
            <person name="Baek J.H."/>
            <person name="Kim J.M."/>
            <person name="Choi D.G."/>
            <person name="Jeon C.O."/>
        </authorList>
    </citation>
    <scope>NUCLEOTIDE SEQUENCE [LARGE SCALE GENOMIC DNA]</scope>
    <source>
        <strain evidence="3 4">J2-16</strain>
    </source>
</reference>
<dbReference type="InterPro" id="IPR025420">
    <property type="entry name" value="DUF4143"/>
</dbReference>
<proteinExistence type="predicted"/>
<dbReference type="RefSeq" id="WP_319830930.1">
    <property type="nucleotide sequence ID" value="NZ_CP138858.1"/>
</dbReference>
<feature type="domain" description="DUF4143" evidence="2">
    <location>
        <begin position="215"/>
        <end position="366"/>
    </location>
</feature>
<protein>
    <submittedName>
        <fullName evidence="3">ATP-binding protein</fullName>
    </submittedName>
</protein>
<dbReference type="EMBL" id="CP138858">
    <property type="protein sequence ID" value="WPJ93964.1"/>
    <property type="molecule type" value="Genomic_DNA"/>
</dbReference>
<dbReference type="InterPro" id="IPR041682">
    <property type="entry name" value="AAA_14"/>
</dbReference>
<dbReference type="Pfam" id="PF13635">
    <property type="entry name" value="DUF4143"/>
    <property type="match status" value="1"/>
</dbReference>
<evidence type="ECO:0000259" key="2">
    <source>
        <dbReference type="Pfam" id="PF13635"/>
    </source>
</evidence>
<dbReference type="GO" id="GO:0005524">
    <property type="term" value="F:ATP binding"/>
    <property type="evidence" value="ECO:0007669"/>
    <property type="project" value="UniProtKB-KW"/>
</dbReference>
<feature type="domain" description="AAA" evidence="1">
    <location>
        <begin position="22"/>
        <end position="136"/>
    </location>
</feature>
<dbReference type="SUPFAM" id="SSF52540">
    <property type="entry name" value="P-loop containing nucleoside triphosphate hydrolases"/>
    <property type="match status" value="1"/>
</dbReference>
<keyword evidence="3" id="KW-0067">ATP-binding</keyword>
<dbReference type="InterPro" id="IPR027417">
    <property type="entry name" value="P-loop_NTPase"/>
</dbReference>
<evidence type="ECO:0000313" key="3">
    <source>
        <dbReference type="EMBL" id="WPJ93964.1"/>
    </source>
</evidence>
<evidence type="ECO:0000259" key="1">
    <source>
        <dbReference type="Pfam" id="PF13173"/>
    </source>
</evidence>
<gene>
    <name evidence="3" type="ORF">SH580_11000</name>
</gene>
<organism evidence="3 4">
    <name type="scientific">Coraliomargarita algicola</name>
    <dbReference type="NCBI Taxonomy" id="3092156"/>
    <lineage>
        <taxon>Bacteria</taxon>
        <taxon>Pseudomonadati</taxon>
        <taxon>Verrucomicrobiota</taxon>
        <taxon>Opitutia</taxon>
        <taxon>Puniceicoccales</taxon>
        <taxon>Coraliomargaritaceae</taxon>
        <taxon>Coraliomargarita</taxon>
    </lineage>
</organism>
<dbReference type="PANTHER" id="PTHR43566:SF2">
    <property type="entry name" value="DUF4143 DOMAIN-CONTAINING PROTEIN"/>
    <property type="match status" value="1"/>
</dbReference>
<keyword evidence="4" id="KW-1185">Reference proteome</keyword>
<name>A0ABZ0RM08_9BACT</name>
<keyword evidence="3" id="KW-0547">Nucleotide-binding</keyword>
<evidence type="ECO:0000313" key="4">
    <source>
        <dbReference type="Proteomes" id="UP001324993"/>
    </source>
</evidence>
<accession>A0ABZ0RM08</accession>
<dbReference type="Proteomes" id="UP001324993">
    <property type="component" value="Chromosome"/>
</dbReference>
<dbReference type="Pfam" id="PF13173">
    <property type="entry name" value="AAA_14"/>
    <property type="match status" value="1"/>
</dbReference>
<sequence>MVYNLRQCQNKLLDLKKKDRGRMIALTGARQVGKTTLAKNCFPELPILSMDSPLERETYLRYTPAQWQANYPRVILDEVQKAPDLFETIKSCYDRYPEMEFILLGSSQFLLMKGIRESLAGRAAIQNLYPYSLLEIAKKGDNRSLLEELLLNPDSAAQNLQTRPPDEHLKDAYALASKHWEALEQFGGMPALHQPGWDDTDRYEWLEDYSLAYLQRDLQDLAKLDRLEPFVRAQKIAALRTAQPINYSALARAADISAPTAKNFIHYLEISYQVKMIPSWTRNHEKRLSKMPKLHFLDAGVRRSILKKRGILDGHEFESTVASEIIKIVDTHRLPWQLHHLRTSDGREIDLLLEHEKGYIAIECKMTDHATRHEARHFKDLSEILDKPLLLNLVVSKDTEIQQLSDAGVPTYNISAIQLFS</sequence>